<protein>
    <submittedName>
        <fullName evidence="2">Uncharacterized protein</fullName>
    </submittedName>
</protein>
<sequence>MVLLGLLVFVTGITGITGTNVRYTSPLGRRDDGTGASNKMLQDYRTHISQLNSTMTQAAECYDLYMEKVRREGPVEGGLHDCNGKDDAVGFRLGEARKIAFTPDFPLNQLFRLELPDLTDGRKSGRGPWTEDVDKRLREVRQKSKLADEGTDKADRVQKYRVEMAELDRLVNEATACYGDYGEKIRKNGPDASIKACETEYDATQSQLGKARRVAEEPGFPRDWLFDAKLPNVMDGRKSQQGEWTADLQRRLEALTKSSGLATTDEGKAGLLQTYRTQVAEFMKTMSSATACYADYTAKVDQGSFPGGTEACDGDYDASQAQLGVALETARQAEFPEDWLFDNGLPDVLDTRDSNQGNWTQDMQAKLQGLKEASTAAIETGEELQRLNTTVFDEVAAAVNQSVVETAYTLAQYVGLRNLLKEEGTAESAKDVVKRSLATFMTQVLEQNYDELVDGALGESKAR</sequence>
<accession>A0A8H4LZH9</accession>
<reference evidence="2 3" key="1">
    <citation type="journal article" date="2020" name="Genome Biol. Evol.">
        <title>A new high-quality draft genome assembly of the Chinese cordyceps Ophiocordyceps sinensis.</title>
        <authorList>
            <person name="Shu R."/>
            <person name="Zhang J."/>
            <person name="Meng Q."/>
            <person name="Zhang H."/>
            <person name="Zhou G."/>
            <person name="Li M."/>
            <person name="Wu P."/>
            <person name="Zhao Y."/>
            <person name="Chen C."/>
            <person name="Qin Q."/>
        </authorList>
    </citation>
    <scope>NUCLEOTIDE SEQUENCE [LARGE SCALE GENOMIC DNA]</scope>
    <source>
        <strain evidence="2 3">IOZ07</strain>
    </source>
</reference>
<comment type="caution">
    <text evidence="2">The sequence shown here is derived from an EMBL/GenBank/DDBJ whole genome shotgun (WGS) entry which is preliminary data.</text>
</comment>
<evidence type="ECO:0000313" key="2">
    <source>
        <dbReference type="EMBL" id="KAF4507830.1"/>
    </source>
</evidence>
<gene>
    <name evidence="2" type="ORF">G6O67_004289</name>
</gene>
<keyword evidence="3" id="KW-1185">Reference proteome</keyword>
<dbReference type="OrthoDB" id="4927615at2759"/>
<organism evidence="2 3">
    <name type="scientific">Ophiocordyceps sinensis</name>
    <dbReference type="NCBI Taxonomy" id="72228"/>
    <lineage>
        <taxon>Eukaryota</taxon>
        <taxon>Fungi</taxon>
        <taxon>Dikarya</taxon>
        <taxon>Ascomycota</taxon>
        <taxon>Pezizomycotina</taxon>
        <taxon>Sordariomycetes</taxon>
        <taxon>Hypocreomycetidae</taxon>
        <taxon>Hypocreales</taxon>
        <taxon>Ophiocordycipitaceae</taxon>
        <taxon>Ophiocordyceps</taxon>
    </lineage>
</organism>
<evidence type="ECO:0000256" key="1">
    <source>
        <dbReference type="SAM" id="SignalP"/>
    </source>
</evidence>
<name>A0A8H4LZH9_9HYPO</name>
<keyword evidence="1" id="KW-0732">Signal</keyword>
<dbReference type="Proteomes" id="UP000557566">
    <property type="component" value="Unassembled WGS sequence"/>
</dbReference>
<feature type="chain" id="PRO_5034092299" evidence="1">
    <location>
        <begin position="19"/>
        <end position="463"/>
    </location>
</feature>
<evidence type="ECO:0000313" key="3">
    <source>
        <dbReference type="Proteomes" id="UP000557566"/>
    </source>
</evidence>
<feature type="signal peptide" evidence="1">
    <location>
        <begin position="1"/>
        <end position="18"/>
    </location>
</feature>
<proteinExistence type="predicted"/>
<dbReference type="AlphaFoldDB" id="A0A8H4LZH9"/>
<dbReference type="EMBL" id="JAAVMX010000005">
    <property type="protein sequence ID" value="KAF4507830.1"/>
    <property type="molecule type" value="Genomic_DNA"/>
</dbReference>